<feature type="compositionally biased region" description="Low complexity" evidence="1">
    <location>
        <begin position="31"/>
        <end position="44"/>
    </location>
</feature>
<protein>
    <submittedName>
        <fullName evidence="2">Uncharacterized protein</fullName>
    </submittedName>
</protein>
<name>A0A0F9CJM7_9ZZZZ</name>
<accession>A0A0F9CJM7</accession>
<reference evidence="2" key="1">
    <citation type="journal article" date="2015" name="Nature">
        <title>Complex archaea that bridge the gap between prokaryotes and eukaryotes.</title>
        <authorList>
            <person name="Spang A."/>
            <person name="Saw J.H."/>
            <person name="Jorgensen S.L."/>
            <person name="Zaremba-Niedzwiedzka K."/>
            <person name="Martijn J."/>
            <person name="Lind A.E."/>
            <person name="van Eijk R."/>
            <person name="Schleper C."/>
            <person name="Guy L."/>
            <person name="Ettema T.J."/>
        </authorList>
    </citation>
    <scope>NUCLEOTIDE SEQUENCE</scope>
</reference>
<dbReference type="EMBL" id="LAZR01032930">
    <property type="protein sequence ID" value="KKL49523.1"/>
    <property type="molecule type" value="Genomic_DNA"/>
</dbReference>
<organism evidence="2">
    <name type="scientific">marine sediment metagenome</name>
    <dbReference type="NCBI Taxonomy" id="412755"/>
    <lineage>
        <taxon>unclassified sequences</taxon>
        <taxon>metagenomes</taxon>
        <taxon>ecological metagenomes</taxon>
    </lineage>
</organism>
<evidence type="ECO:0000313" key="2">
    <source>
        <dbReference type="EMBL" id="KKL49523.1"/>
    </source>
</evidence>
<sequence>MIYKLKEKRIDAWVDFLQEMGHRPELTPLDSLGTTPTGSSTWPSIYRDPLRGKTGYNRWGPRDGCDVLDPCFYLGGKEVKAL</sequence>
<feature type="region of interest" description="Disordered" evidence="1">
    <location>
        <begin position="27"/>
        <end position="47"/>
    </location>
</feature>
<comment type="caution">
    <text evidence="2">The sequence shown here is derived from an EMBL/GenBank/DDBJ whole genome shotgun (WGS) entry which is preliminary data.</text>
</comment>
<proteinExistence type="predicted"/>
<evidence type="ECO:0000256" key="1">
    <source>
        <dbReference type="SAM" id="MobiDB-lite"/>
    </source>
</evidence>
<dbReference type="AlphaFoldDB" id="A0A0F9CJM7"/>
<gene>
    <name evidence="2" type="ORF">LCGC14_2314700</name>
</gene>